<feature type="transmembrane region" description="Helical" evidence="1">
    <location>
        <begin position="23"/>
        <end position="45"/>
    </location>
</feature>
<organism evidence="2 3">
    <name type="scientific">Croceitalea rosinachiae</name>
    <dbReference type="NCBI Taxonomy" id="3075596"/>
    <lineage>
        <taxon>Bacteria</taxon>
        <taxon>Pseudomonadati</taxon>
        <taxon>Bacteroidota</taxon>
        <taxon>Flavobacteriia</taxon>
        <taxon>Flavobacteriales</taxon>
        <taxon>Flavobacteriaceae</taxon>
        <taxon>Croceitalea</taxon>
    </lineage>
</organism>
<reference evidence="2 3" key="1">
    <citation type="submission" date="2023-09" db="EMBL/GenBank/DDBJ databases">
        <authorList>
            <person name="Rey-Velasco X."/>
        </authorList>
    </citation>
    <scope>NUCLEOTIDE SEQUENCE [LARGE SCALE GENOMIC DNA]</scope>
    <source>
        <strain evidence="2 3">F388</strain>
    </source>
</reference>
<evidence type="ECO:0000256" key="1">
    <source>
        <dbReference type="SAM" id="Phobius"/>
    </source>
</evidence>
<dbReference type="RefSeq" id="WP_311351372.1">
    <property type="nucleotide sequence ID" value="NZ_JAVRHR010000002.1"/>
</dbReference>
<protein>
    <submittedName>
        <fullName evidence="2">Uncharacterized protein</fullName>
    </submittedName>
</protein>
<name>A0ABU3ABK6_9FLAO</name>
<sequence length="55" mass="6026">MDVIQDVLKNGPIAAFPFWTQGILLSIFSSIVCTLMGMLVVLLTYESGIAIQFGY</sequence>
<keyword evidence="3" id="KW-1185">Reference proteome</keyword>
<keyword evidence="1" id="KW-1133">Transmembrane helix</keyword>
<evidence type="ECO:0000313" key="2">
    <source>
        <dbReference type="EMBL" id="MDT0607553.1"/>
    </source>
</evidence>
<evidence type="ECO:0000313" key="3">
    <source>
        <dbReference type="Proteomes" id="UP001255246"/>
    </source>
</evidence>
<keyword evidence="1" id="KW-0812">Transmembrane</keyword>
<keyword evidence="1" id="KW-0472">Membrane</keyword>
<dbReference type="EMBL" id="JAVRHR010000002">
    <property type="protein sequence ID" value="MDT0607553.1"/>
    <property type="molecule type" value="Genomic_DNA"/>
</dbReference>
<gene>
    <name evidence="2" type="ORF">RM706_10950</name>
</gene>
<dbReference type="Proteomes" id="UP001255246">
    <property type="component" value="Unassembled WGS sequence"/>
</dbReference>
<comment type="caution">
    <text evidence="2">The sequence shown here is derived from an EMBL/GenBank/DDBJ whole genome shotgun (WGS) entry which is preliminary data.</text>
</comment>
<accession>A0ABU3ABK6</accession>
<proteinExistence type="predicted"/>